<proteinExistence type="predicted"/>
<sequence length="200" mass="21069">MRWFHEAGGVSQCMPGLAVDGAQSAPVPVALSVERPGALRRHLFRSVPAAATEQHPKATKDTCHREAVRHHRAGRPGTHLGTRDSLVDPTSHPINYRTVLAGRPASLTRPVPVKRGSAGPLGQEPRLCPGAPGTCRALPAASSGAILAAAACHTSTRPRPAPLSGQCKATLWPRQFRRVGVQPPPCPQPLSTGQSGSHFD</sequence>
<protein>
    <submittedName>
        <fullName evidence="2">Uncharacterized protein</fullName>
    </submittedName>
</protein>
<dbReference type="Proteomes" id="UP000245956">
    <property type="component" value="Unassembled WGS sequence"/>
</dbReference>
<feature type="compositionally biased region" description="Polar residues" evidence="1">
    <location>
        <begin position="189"/>
        <end position="200"/>
    </location>
</feature>
<organism evidence="2 3">
    <name type="scientific">Purpureocillium lilacinum</name>
    <name type="common">Paecilomyces lilacinus</name>
    <dbReference type="NCBI Taxonomy" id="33203"/>
    <lineage>
        <taxon>Eukaryota</taxon>
        <taxon>Fungi</taxon>
        <taxon>Dikarya</taxon>
        <taxon>Ascomycota</taxon>
        <taxon>Pezizomycotina</taxon>
        <taxon>Sordariomycetes</taxon>
        <taxon>Hypocreomycetidae</taxon>
        <taxon>Hypocreales</taxon>
        <taxon>Ophiocordycipitaceae</taxon>
        <taxon>Purpureocillium</taxon>
    </lineage>
</organism>
<reference evidence="2 3" key="1">
    <citation type="journal article" date="2016" name="Front. Microbiol.">
        <title>Genome and transcriptome sequences reveal the specific parasitism of the nematophagous Purpureocillium lilacinum 36-1.</title>
        <authorList>
            <person name="Xie J."/>
            <person name="Li S."/>
            <person name="Mo C."/>
            <person name="Xiao X."/>
            <person name="Peng D."/>
            <person name="Wang G."/>
            <person name="Xiao Y."/>
        </authorList>
    </citation>
    <scope>NUCLEOTIDE SEQUENCE [LARGE SCALE GENOMIC DNA]</scope>
    <source>
        <strain evidence="2 3">36-1</strain>
    </source>
</reference>
<evidence type="ECO:0000313" key="2">
    <source>
        <dbReference type="EMBL" id="PWI65561.1"/>
    </source>
</evidence>
<evidence type="ECO:0000313" key="3">
    <source>
        <dbReference type="Proteomes" id="UP000245956"/>
    </source>
</evidence>
<accession>A0A2U3DTI2</accession>
<gene>
    <name evidence="2" type="ORF">PCL_06980</name>
</gene>
<dbReference type="AlphaFoldDB" id="A0A2U3DTI2"/>
<dbReference type="EMBL" id="LCWV01000032">
    <property type="protein sequence ID" value="PWI65561.1"/>
    <property type="molecule type" value="Genomic_DNA"/>
</dbReference>
<name>A0A2U3DTI2_PURLI</name>
<feature type="region of interest" description="Disordered" evidence="1">
    <location>
        <begin position="178"/>
        <end position="200"/>
    </location>
</feature>
<feature type="region of interest" description="Disordered" evidence="1">
    <location>
        <begin position="69"/>
        <end position="91"/>
    </location>
</feature>
<comment type="caution">
    <text evidence="2">The sequence shown here is derived from an EMBL/GenBank/DDBJ whole genome shotgun (WGS) entry which is preliminary data.</text>
</comment>
<evidence type="ECO:0000256" key="1">
    <source>
        <dbReference type="SAM" id="MobiDB-lite"/>
    </source>
</evidence>